<accession>A0A1G1V9E8</accession>
<dbReference type="EMBL" id="MHCA01000027">
    <property type="protein sequence ID" value="OGY12040.1"/>
    <property type="molecule type" value="Genomic_DNA"/>
</dbReference>
<sequence length="510" mass="58190">MGEGPLFSRRQIVAFLVAPHAASGAGVLIRRELYHQVNKPGAPPSVTSATFPEPIGIIIPEIEIIDGIEVFCLKNKIRVKQDMVKITHGLDKGFEERLKLKARNEGKDIPKNNWDKRQELLDPNKRYLDVCVKRSVWDKFMKEEGENAGINLAAWLKLHIELLNQAIEKNPVKSNLRAELKRIIVFDDYYPEDPSNGHNFGPYPLDIDARWQMWGDYRGDRDPKTGKQTKSAYLGDYIVATKDKVINVKVDYALIHEWCHLLFNYMDEYTQEVANHPNVLDFRINRAGGGVDSVSSGSDFTPWFGADLKRTEKLRIRGYYTDPRGGGQIGYKEAPEVAHAVWSEHPETCRIKFVDSEGIPIKGAVSVSKVYTEGDYYAEKNFIVAQHAQLDDGTFLVNSPRWFTPNYRPEDVAIYPTNWYLEITEGNQITYMLNIPAAMFNLSKIVGNIDNVTYTITMLSKPVPKGNIKTQWLDMGEESYRENTIHNRAPYAKTRIVGTNIDFIWSLDKK</sequence>
<reference evidence="1 2" key="1">
    <citation type="journal article" date="2016" name="Nat. Commun.">
        <title>Thousands of microbial genomes shed light on interconnected biogeochemical processes in an aquifer system.</title>
        <authorList>
            <person name="Anantharaman K."/>
            <person name="Brown C.T."/>
            <person name="Hug L.A."/>
            <person name="Sharon I."/>
            <person name="Castelle C.J."/>
            <person name="Probst A.J."/>
            <person name="Thomas B.C."/>
            <person name="Singh A."/>
            <person name="Wilkins M.J."/>
            <person name="Karaoz U."/>
            <person name="Brodie E.L."/>
            <person name="Williams K.H."/>
            <person name="Hubbard S.S."/>
            <person name="Banfield J.F."/>
        </authorList>
    </citation>
    <scope>NUCLEOTIDE SEQUENCE [LARGE SCALE GENOMIC DNA]</scope>
</reference>
<evidence type="ECO:0000313" key="1">
    <source>
        <dbReference type="EMBL" id="OGY12040.1"/>
    </source>
</evidence>
<comment type="caution">
    <text evidence="1">The sequence shown here is derived from an EMBL/GenBank/DDBJ whole genome shotgun (WGS) entry which is preliminary data.</text>
</comment>
<protein>
    <submittedName>
        <fullName evidence="1">Uncharacterized protein</fullName>
    </submittedName>
</protein>
<dbReference type="AlphaFoldDB" id="A0A1G1V9E8"/>
<dbReference type="STRING" id="1797517.A3F61_03300"/>
<dbReference type="Proteomes" id="UP000178272">
    <property type="component" value="Unassembled WGS sequence"/>
</dbReference>
<gene>
    <name evidence="1" type="ORF">A3F61_03300</name>
</gene>
<name>A0A1G1V9E8_9BACT</name>
<evidence type="ECO:0000313" key="2">
    <source>
        <dbReference type="Proteomes" id="UP000178272"/>
    </source>
</evidence>
<organism evidence="1 2">
    <name type="scientific">Candidatus Blackburnbacteria bacterium RIFCSPHIGHO2_12_FULL_41_13b</name>
    <dbReference type="NCBI Taxonomy" id="1797517"/>
    <lineage>
        <taxon>Bacteria</taxon>
        <taxon>Candidatus Blackburniibacteriota</taxon>
    </lineage>
</organism>
<proteinExistence type="predicted"/>